<sequence>MADRKKMKTRALLSAAAWSAMALAVTGMVTPEIAAAADRTGQSENRSRDRDRPDFRNRSNGSARVQAPSRENWSRGDNRQAQSRTPDMTQSRRQAIRTGQEQREQREQRQKVERQRDQQRDVRQDRQNDRRVYGSDRRNDRTERREERRDNRYERRDDRTNNRYDRRDDRQNDRSDRRDDRRDYRNDRNNRQDWRYNNRDQRRDYRDARRWNRQDWRRDNRYNWRDYRARHRSTYRIGRYYAPYYGYSYRRLGIGFTLGSMFYGNRYWINDPWAYRLPEVYGPYRWVRYYDDVLLVNVYSGEVVDVIYDFFW</sequence>
<evidence type="ECO:0000313" key="4">
    <source>
        <dbReference type="Proteomes" id="UP000605099"/>
    </source>
</evidence>
<keyword evidence="4" id="KW-1185">Reference proteome</keyword>
<dbReference type="Pfam" id="PF11776">
    <property type="entry name" value="RcnB"/>
    <property type="match status" value="1"/>
</dbReference>
<organism evidence="3 4">
    <name type="scientific">Novosphingobium indicum</name>
    <dbReference type="NCBI Taxonomy" id="462949"/>
    <lineage>
        <taxon>Bacteria</taxon>
        <taxon>Pseudomonadati</taxon>
        <taxon>Pseudomonadota</taxon>
        <taxon>Alphaproteobacteria</taxon>
        <taxon>Sphingomonadales</taxon>
        <taxon>Sphingomonadaceae</taxon>
        <taxon>Novosphingobium</taxon>
    </lineage>
</organism>
<dbReference type="EMBL" id="BMLK01000007">
    <property type="protein sequence ID" value="GGN48292.1"/>
    <property type="molecule type" value="Genomic_DNA"/>
</dbReference>
<dbReference type="InterPro" id="IPR024572">
    <property type="entry name" value="RcnB"/>
</dbReference>
<feature type="region of interest" description="Disordered" evidence="1">
    <location>
        <begin position="35"/>
        <end position="192"/>
    </location>
</feature>
<evidence type="ECO:0000313" key="3">
    <source>
        <dbReference type="EMBL" id="GGN48292.1"/>
    </source>
</evidence>
<feature type="compositionally biased region" description="Basic and acidic residues" evidence="1">
    <location>
        <begin position="45"/>
        <end position="57"/>
    </location>
</feature>
<dbReference type="PROSITE" id="PS51318">
    <property type="entry name" value="TAT"/>
    <property type="match status" value="1"/>
</dbReference>
<feature type="compositionally biased region" description="Polar residues" evidence="1">
    <location>
        <begin position="79"/>
        <end position="99"/>
    </location>
</feature>
<evidence type="ECO:0000256" key="1">
    <source>
        <dbReference type="SAM" id="MobiDB-lite"/>
    </source>
</evidence>
<feature type="compositionally biased region" description="Basic and acidic residues" evidence="1">
    <location>
        <begin position="100"/>
        <end position="192"/>
    </location>
</feature>
<gene>
    <name evidence="3" type="ORF">GCM10011349_17740</name>
</gene>
<evidence type="ECO:0008006" key="5">
    <source>
        <dbReference type="Google" id="ProtNLM"/>
    </source>
</evidence>
<protein>
    <recommendedName>
        <fullName evidence="5">ATP-dependent RNA helicase</fullName>
    </recommendedName>
</protein>
<reference evidence="4" key="1">
    <citation type="journal article" date="2019" name="Int. J. Syst. Evol. Microbiol.">
        <title>The Global Catalogue of Microorganisms (GCM) 10K type strain sequencing project: providing services to taxonomists for standard genome sequencing and annotation.</title>
        <authorList>
            <consortium name="The Broad Institute Genomics Platform"/>
            <consortium name="The Broad Institute Genome Sequencing Center for Infectious Disease"/>
            <person name="Wu L."/>
            <person name="Ma J."/>
        </authorList>
    </citation>
    <scope>NUCLEOTIDE SEQUENCE [LARGE SCALE GENOMIC DNA]</scope>
    <source>
        <strain evidence="4">CGMCC 1.6784</strain>
    </source>
</reference>
<dbReference type="Proteomes" id="UP000605099">
    <property type="component" value="Unassembled WGS sequence"/>
</dbReference>
<proteinExistence type="predicted"/>
<evidence type="ECO:0000256" key="2">
    <source>
        <dbReference type="SAM" id="SignalP"/>
    </source>
</evidence>
<comment type="caution">
    <text evidence="3">The sequence shown here is derived from an EMBL/GenBank/DDBJ whole genome shotgun (WGS) entry which is preliminary data.</text>
</comment>
<dbReference type="Gene3D" id="3.10.450.160">
    <property type="entry name" value="inner membrane protein cigr"/>
    <property type="match status" value="1"/>
</dbReference>
<dbReference type="InterPro" id="IPR006311">
    <property type="entry name" value="TAT_signal"/>
</dbReference>
<feature type="chain" id="PRO_5046500739" description="ATP-dependent RNA helicase" evidence="2">
    <location>
        <begin position="25"/>
        <end position="312"/>
    </location>
</feature>
<keyword evidence="2" id="KW-0732">Signal</keyword>
<name>A0ABQ2JIN8_9SPHN</name>
<feature type="signal peptide" evidence="2">
    <location>
        <begin position="1"/>
        <end position="24"/>
    </location>
</feature>
<accession>A0ABQ2JIN8</accession>